<proteinExistence type="predicted"/>
<feature type="non-terminal residue" evidence="2">
    <location>
        <position position="1"/>
    </location>
</feature>
<feature type="transmembrane region" description="Helical" evidence="1">
    <location>
        <begin position="351"/>
        <end position="372"/>
    </location>
</feature>
<keyword evidence="1" id="KW-0472">Membrane</keyword>
<feature type="transmembrane region" description="Helical" evidence="1">
    <location>
        <begin position="298"/>
        <end position="316"/>
    </location>
</feature>
<evidence type="ECO:0000256" key="1">
    <source>
        <dbReference type="SAM" id="Phobius"/>
    </source>
</evidence>
<dbReference type="EMBL" id="UINC01065761">
    <property type="protein sequence ID" value="SVB95760.1"/>
    <property type="molecule type" value="Genomic_DNA"/>
</dbReference>
<evidence type="ECO:0000313" key="2">
    <source>
        <dbReference type="EMBL" id="SVB95760.1"/>
    </source>
</evidence>
<name>A0A382I7Y3_9ZZZZ</name>
<organism evidence="2">
    <name type="scientific">marine metagenome</name>
    <dbReference type="NCBI Taxonomy" id="408172"/>
    <lineage>
        <taxon>unclassified sequences</taxon>
        <taxon>metagenomes</taxon>
        <taxon>ecological metagenomes</taxon>
    </lineage>
</organism>
<protein>
    <submittedName>
        <fullName evidence="2">Uncharacterized protein</fullName>
    </submittedName>
</protein>
<dbReference type="AlphaFoldDB" id="A0A382I7Y3"/>
<feature type="non-terminal residue" evidence="2">
    <location>
        <position position="450"/>
    </location>
</feature>
<keyword evidence="1" id="KW-1133">Transmembrane helix</keyword>
<feature type="transmembrane region" description="Helical" evidence="1">
    <location>
        <begin position="151"/>
        <end position="170"/>
    </location>
</feature>
<feature type="transmembrane region" description="Helical" evidence="1">
    <location>
        <begin position="384"/>
        <end position="403"/>
    </location>
</feature>
<sequence>AYLFKRFFGVFGMKVSKNTFYTTIILILLINVGFLIYYAYLIPLHIDEAGWWFNYTNKSWQNRFDTLNPADQFNGPFHTLSTYLAKLTLPIFGQNGIGWRMPVIAFGLLNCWITYYFVKTITNSRKTAGLGAAFTLLNPFLNQYAHESRSYIILFFLSTCSYFCLIGLFGTSQKKKYWVFLFLIFLLSYVATLSSIVFLFIFMATLWIFKILHHYTPLANFTDSLTNIRFPHLIIFSIFVTLFFVYLVFYVDYSAYSVGRYYQGNKPVNLIAIPDFFSAFLGYKYLDDESSVLYHYPVGIYGIGVFCFAIGFIHSFREKQIQTYFFTVLFLTTAGFYIFSGSYIYTRTAVFLTPFLILYQATGTVLLIEAFLCRLFDREQAINISFWVLSGVVIFYCTAFNFGKYRNLEPDSGNPYELAHYYLKNNTGRNDLIISSLHDTVGAFYFGDMI</sequence>
<feature type="transmembrane region" description="Helical" evidence="1">
    <location>
        <begin position="97"/>
        <end position="118"/>
    </location>
</feature>
<feature type="transmembrane region" description="Helical" evidence="1">
    <location>
        <begin position="20"/>
        <end position="40"/>
    </location>
</feature>
<gene>
    <name evidence="2" type="ORF">METZ01_LOCUS248614</name>
</gene>
<feature type="transmembrane region" description="Helical" evidence="1">
    <location>
        <begin position="229"/>
        <end position="256"/>
    </location>
</feature>
<accession>A0A382I7Y3</accession>
<feature type="transmembrane region" description="Helical" evidence="1">
    <location>
        <begin position="177"/>
        <end position="209"/>
    </location>
</feature>
<keyword evidence="1" id="KW-0812">Transmembrane</keyword>
<feature type="transmembrane region" description="Helical" evidence="1">
    <location>
        <begin position="323"/>
        <end position="345"/>
    </location>
</feature>
<reference evidence="2" key="1">
    <citation type="submission" date="2018-05" db="EMBL/GenBank/DDBJ databases">
        <authorList>
            <person name="Lanie J.A."/>
            <person name="Ng W.-L."/>
            <person name="Kazmierczak K.M."/>
            <person name="Andrzejewski T.M."/>
            <person name="Davidsen T.M."/>
            <person name="Wayne K.J."/>
            <person name="Tettelin H."/>
            <person name="Glass J.I."/>
            <person name="Rusch D."/>
            <person name="Podicherti R."/>
            <person name="Tsui H.-C.T."/>
            <person name="Winkler M.E."/>
        </authorList>
    </citation>
    <scope>NUCLEOTIDE SEQUENCE</scope>
</reference>